<proteinExistence type="predicted"/>
<dbReference type="RefSeq" id="WP_109570382.1">
    <property type="nucleotide sequence ID" value="NZ_CP029463.1"/>
</dbReference>
<reference evidence="2 3" key="1">
    <citation type="submission" date="2018-05" db="EMBL/GenBank/DDBJ databases">
        <title>Flavobacterium sp. MEBiC07310.</title>
        <authorList>
            <person name="Baek K."/>
        </authorList>
    </citation>
    <scope>NUCLEOTIDE SEQUENCE [LARGE SCALE GENOMIC DNA]</scope>
    <source>
        <strain evidence="2 3">MEBiC07310</strain>
    </source>
</reference>
<protein>
    <recommendedName>
        <fullName evidence="4">VWA domain-containing protein</fullName>
    </recommendedName>
</protein>
<gene>
    <name evidence="2" type="ORF">DI487_15070</name>
</gene>
<name>A0A2U8QYW4_9FLAO</name>
<keyword evidence="1" id="KW-1133">Transmembrane helix</keyword>
<dbReference type="PANTHER" id="PTHR37947">
    <property type="entry name" value="BLL2462 PROTEIN"/>
    <property type="match status" value="1"/>
</dbReference>
<feature type="transmembrane region" description="Helical" evidence="1">
    <location>
        <begin position="36"/>
        <end position="58"/>
    </location>
</feature>
<evidence type="ECO:0008006" key="4">
    <source>
        <dbReference type="Google" id="ProtNLM"/>
    </source>
</evidence>
<evidence type="ECO:0000313" key="2">
    <source>
        <dbReference type="EMBL" id="AWM15044.1"/>
    </source>
</evidence>
<feature type="transmembrane region" description="Helical" evidence="1">
    <location>
        <begin position="6"/>
        <end position="24"/>
    </location>
</feature>
<dbReference type="Proteomes" id="UP000245429">
    <property type="component" value="Chromosome"/>
</dbReference>
<evidence type="ECO:0000256" key="1">
    <source>
        <dbReference type="SAM" id="Phobius"/>
    </source>
</evidence>
<dbReference type="PANTHER" id="PTHR37947:SF1">
    <property type="entry name" value="BLL2462 PROTEIN"/>
    <property type="match status" value="1"/>
</dbReference>
<sequence length="675" mass="78382">MTSGTLLLLSLAFIIAACLSYYQYLYKANERTLKYFLLAFLRFLSWCLAFVLLINPVFSTKKYEIEKTPLPVFLDNSESVADLKAENEVENVLKAIQEDHDIKENFDIHVFQFDQKITSFKTLDFKGKQTQIERLSEEVKQLFRNRKAPVILVTDGNQTYGNDYVYSFTENTPVYPVVLGDTATVLDLKIDKINVNPYAFHKNKFPVELFLSYNGSRRIESSLQIMNRGSVVAKQSVYFDSKHQSQVVQVYLEANVIGNQKYTATLSSSLVEKNKKNNSKPFVVDVIDQRTEIAIISEINHPDLGALKRSIEKNQERKVTLLTPDKISDLSQYNVVILYQPTPKFRFIFDANAKLKLGTWIITGKNTDFDFLNSVQHDFVFRMNNQTESYSPDFNPVFNAFLQEDIHFNNFPPLENKFGAIRSSGTENTLLFAKVRNIETTNPLLAFKEEGNQRRGYLFGENIWKWRMESYLSQKSFKDFDLLTDKIIQYLATNSDRKTLLIDYQRFYNSGETIGITAQFFNKNYEFDENAELSISLKNKETNQVKNYNFMKANRAFKVNFANLSAGNYSFIVTEKKSKTKESGSFEVLDFNIEKQFVNPDFKRLKLLAQNTNGKVFFPNEIKDLLQFLSQNKEYLPVQKEVVIKEPLIEWKWLLLLLTLCLATEWFVRKYNGLL</sequence>
<keyword evidence="3" id="KW-1185">Reference proteome</keyword>
<keyword evidence="1" id="KW-0812">Transmembrane</keyword>
<organism evidence="2 3">
    <name type="scientific">Flavobacterium sediminis</name>
    <dbReference type="NCBI Taxonomy" id="2201181"/>
    <lineage>
        <taxon>Bacteria</taxon>
        <taxon>Pseudomonadati</taxon>
        <taxon>Bacteroidota</taxon>
        <taxon>Flavobacteriia</taxon>
        <taxon>Flavobacteriales</taxon>
        <taxon>Flavobacteriaceae</taxon>
        <taxon>Flavobacterium</taxon>
    </lineage>
</organism>
<keyword evidence="1" id="KW-0472">Membrane</keyword>
<accession>A0A2U8QYW4</accession>
<dbReference type="KEGG" id="fse:DI487_15070"/>
<dbReference type="EMBL" id="CP029463">
    <property type="protein sequence ID" value="AWM15044.1"/>
    <property type="molecule type" value="Genomic_DNA"/>
</dbReference>
<dbReference type="AlphaFoldDB" id="A0A2U8QYW4"/>
<dbReference type="OrthoDB" id="9763076at2"/>
<evidence type="ECO:0000313" key="3">
    <source>
        <dbReference type="Proteomes" id="UP000245429"/>
    </source>
</evidence>